<gene>
    <name evidence="1" type="ORF">A8L45_21315</name>
</gene>
<dbReference type="AlphaFoldDB" id="A0A1C3E9J4"/>
<accession>A0A1C3E9J4</accession>
<dbReference type="EMBL" id="LYBM01000060">
    <property type="protein sequence ID" value="ODA29900.1"/>
    <property type="molecule type" value="Genomic_DNA"/>
</dbReference>
<evidence type="ECO:0000313" key="1">
    <source>
        <dbReference type="EMBL" id="ODA29900.1"/>
    </source>
</evidence>
<protein>
    <submittedName>
        <fullName evidence="1">Uncharacterized protein</fullName>
    </submittedName>
</protein>
<reference evidence="1 2" key="1">
    <citation type="submission" date="2016-05" db="EMBL/GenBank/DDBJ databases">
        <title>Genomic Taxonomy of the Vibrionaceae.</title>
        <authorList>
            <person name="Gomez-Gil B."/>
            <person name="Enciso-Ibarra J."/>
        </authorList>
    </citation>
    <scope>NUCLEOTIDE SEQUENCE [LARGE SCALE GENOMIC DNA]</scope>
    <source>
        <strain evidence="1 2">CAIM 1920</strain>
    </source>
</reference>
<evidence type="ECO:0000313" key="2">
    <source>
        <dbReference type="Proteomes" id="UP000094936"/>
    </source>
</evidence>
<keyword evidence="2" id="KW-1185">Reference proteome</keyword>
<proteinExistence type="predicted"/>
<dbReference type="OrthoDB" id="8115254at2"/>
<dbReference type="STRING" id="1080227.A8L45_21315"/>
<sequence>MIFEATYPNPIPEEGIRGCVPVAKFWDSLVGPEMEDVDRELAIWLFLYNGSTQDGIDLPPSINFHGRTIFLRYRKI</sequence>
<comment type="caution">
    <text evidence="1">The sequence shown here is derived from an EMBL/GenBank/DDBJ whole genome shotgun (WGS) entry which is preliminary data.</text>
</comment>
<dbReference type="Proteomes" id="UP000094936">
    <property type="component" value="Unassembled WGS sequence"/>
</dbReference>
<organism evidence="1 2">
    <name type="scientific">Veronia pacifica</name>
    <dbReference type="NCBI Taxonomy" id="1080227"/>
    <lineage>
        <taxon>Bacteria</taxon>
        <taxon>Pseudomonadati</taxon>
        <taxon>Pseudomonadota</taxon>
        <taxon>Gammaproteobacteria</taxon>
        <taxon>Vibrionales</taxon>
        <taxon>Vibrionaceae</taxon>
        <taxon>Veronia</taxon>
    </lineage>
</organism>
<name>A0A1C3E9J4_9GAMM</name>
<dbReference type="RefSeq" id="WP_068905375.1">
    <property type="nucleotide sequence ID" value="NZ_JBHUIF010000007.1"/>
</dbReference>